<dbReference type="PANTHER" id="PTHR47701">
    <property type="entry name" value="PROTEIN MODIFIER OF SNC1 11"/>
    <property type="match status" value="1"/>
</dbReference>
<dbReference type="KEGG" id="adu:107493357"/>
<dbReference type="PANTHER" id="PTHR47701:SF2">
    <property type="entry name" value="PROTEIN MODIFIER OF SNC1 11"/>
    <property type="match status" value="1"/>
</dbReference>
<dbReference type="GO" id="GO:0016973">
    <property type="term" value="P:poly(A)+ mRNA export from nucleus"/>
    <property type="evidence" value="ECO:0007669"/>
    <property type="project" value="InterPro"/>
</dbReference>
<protein>
    <submittedName>
        <fullName evidence="4">Protein MODIFIER OF SNC1 11</fullName>
    </submittedName>
</protein>
<sequence length="201" mass="21337">MATATDNPNPNPTPTNPPQQDQNPNKTLDPAPATAHSDADPSVPPPSADNNNTTAPDSKDAPLPSDAANDAPLSDIQKKIRRAERFGISVQLSEKEKRNSRAESFNYCRFGTGSTTVHDEFLLCRFGMPSPASSADEEAKKKARLARFAPASKVDPVEEDKRKARAERFSNQSSGSLTQVNGEGKIEPQKAAIAGKAGGGA</sequence>
<dbReference type="Proteomes" id="UP000515211">
    <property type="component" value="Chromosome 6"/>
</dbReference>
<evidence type="ECO:0000259" key="2">
    <source>
        <dbReference type="Pfam" id="PF18592"/>
    </source>
</evidence>
<feature type="region of interest" description="Disordered" evidence="1">
    <location>
        <begin position="1"/>
        <end position="78"/>
    </location>
</feature>
<feature type="region of interest" description="Disordered" evidence="1">
    <location>
        <begin position="151"/>
        <end position="201"/>
    </location>
</feature>
<feature type="compositionally biased region" description="Basic and acidic residues" evidence="1">
    <location>
        <begin position="155"/>
        <end position="168"/>
    </location>
</feature>
<evidence type="ECO:0000256" key="1">
    <source>
        <dbReference type="SAM" id="MobiDB-lite"/>
    </source>
</evidence>
<feature type="compositionally biased region" description="Polar residues" evidence="1">
    <location>
        <begin position="169"/>
        <end position="181"/>
    </location>
</feature>
<dbReference type="InterPro" id="IPR040746">
    <property type="entry name" value="THO1_MOS11_C"/>
</dbReference>
<feature type="domain" description="THO1-MOS11 C-terminal" evidence="2">
    <location>
        <begin position="73"/>
        <end position="104"/>
    </location>
</feature>
<dbReference type="InterPro" id="IPR044209">
    <property type="entry name" value="MOS11"/>
</dbReference>
<organism evidence="3 4">
    <name type="scientific">Arachis duranensis</name>
    <name type="common">Wild peanut</name>
    <dbReference type="NCBI Taxonomy" id="130453"/>
    <lineage>
        <taxon>Eukaryota</taxon>
        <taxon>Viridiplantae</taxon>
        <taxon>Streptophyta</taxon>
        <taxon>Embryophyta</taxon>
        <taxon>Tracheophyta</taxon>
        <taxon>Spermatophyta</taxon>
        <taxon>Magnoliopsida</taxon>
        <taxon>eudicotyledons</taxon>
        <taxon>Gunneridae</taxon>
        <taxon>Pentapetalae</taxon>
        <taxon>rosids</taxon>
        <taxon>fabids</taxon>
        <taxon>Fabales</taxon>
        <taxon>Fabaceae</taxon>
        <taxon>Papilionoideae</taxon>
        <taxon>50 kb inversion clade</taxon>
        <taxon>dalbergioids sensu lato</taxon>
        <taxon>Dalbergieae</taxon>
        <taxon>Pterocarpus clade</taxon>
        <taxon>Arachis</taxon>
    </lineage>
</organism>
<evidence type="ECO:0000313" key="4">
    <source>
        <dbReference type="RefSeq" id="XP_052119433.1"/>
    </source>
</evidence>
<keyword evidence="3" id="KW-1185">Reference proteome</keyword>
<dbReference type="RefSeq" id="XP_052119433.1">
    <property type="nucleotide sequence ID" value="XM_052263473.1"/>
</dbReference>
<dbReference type="GO" id="GO:0005634">
    <property type="term" value="C:nucleus"/>
    <property type="evidence" value="ECO:0007669"/>
    <property type="project" value="TreeGrafter"/>
</dbReference>
<reference evidence="4" key="2">
    <citation type="submission" date="2025-08" db="UniProtKB">
        <authorList>
            <consortium name="RefSeq"/>
        </authorList>
    </citation>
    <scope>IDENTIFICATION</scope>
    <source>
        <tissue evidence="4">Whole plant</tissue>
    </source>
</reference>
<accession>A0A9C6WX29</accession>
<name>A0A9C6WX29_ARADU</name>
<dbReference type="GeneID" id="107493357"/>
<dbReference type="Pfam" id="PF18592">
    <property type="entry name" value="Tho1_MOS11_C"/>
    <property type="match status" value="1"/>
</dbReference>
<reference evidence="3" key="1">
    <citation type="journal article" date="2016" name="Nat. Genet.">
        <title>The genome sequences of Arachis duranensis and Arachis ipaensis, the diploid ancestors of cultivated peanut.</title>
        <authorList>
            <person name="Bertioli D.J."/>
            <person name="Cannon S.B."/>
            <person name="Froenicke L."/>
            <person name="Huang G."/>
            <person name="Farmer A.D."/>
            <person name="Cannon E.K."/>
            <person name="Liu X."/>
            <person name="Gao D."/>
            <person name="Clevenger J."/>
            <person name="Dash S."/>
            <person name="Ren L."/>
            <person name="Moretzsohn M.C."/>
            <person name="Shirasawa K."/>
            <person name="Huang W."/>
            <person name="Vidigal B."/>
            <person name="Abernathy B."/>
            <person name="Chu Y."/>
            <person name="Niederhuth C.E."/>
            <person name="Umale P."/>
            <person name="Araujo A.C."/>
            <person name="Kozik A."/>
            <person name="Kim K.D."/>
            <person name="Burow M.D."/>
            <person name="Varshney R.K."/>
            <person name="Wang X."/>
            <person name="Zhang X."/>
            <person name="Barkley N."/>
            <person name="Guimaraes P.M."/>
            <person name="Isobe S."/>
            <person name="Guo B."/>
            <person name="Liao B."/>
            <person name="Stalker H.T."/>
            <person name="Schmitz R.J."/>
            <person name="Scheffler B.E."/>
            <person name="Leal-Bertioli S.C."/>
            <person name="Xun X."/>
            <person name="Jackson S.A."/>
            <person name="Michelmore R."/>
            <person name="Ozias-Akins P."/>
        </authorList>
    </citation>
    <scope>NUCLEOTIDE SEQUENCE [LARGE SCALE GENOMIC DNA]</scope>
    <source>
        <strain evidence="3">cv. V14167</strain>
    </source>
</reference>
<gene>
    <name evidence="4" type="primary">LOC107493357</name>
</gene>
<dbReference type="AlphaFoldDB" id="A0A9C6WX29"/>
<evidence type="ECO:0000313" key="3">
    <source>
        <dbReference type="Proteomes" id="UP000515211"/>
    </source>
</evidence>
<proteinExistence type="predicted"/>